<evidence type="ECO:0000256" key="1">
    <source>
        <dbReference type="SAM" id="Phobius"/>
    </source>
</evidence>
<gene>
    <name evidence="2" type="ORF">COT52_02195</name>
</gene>
<feature type="transmembrane region" description="Helical" evidence="1">
    <location>
        <begin position="248"/>
        <end position="269"/>
    </location>
</feature>
<keyword evidence="1" id="KW-0812">Transmembrane</keyword>
<dbReference type="Proteomes" id="UP000231414">
    <property type="component" value="Unassembled WGS sequence"/>
</dbReference>
<feature type="transmembrane region" description="Helical" evidence="1">
    <location>
        <begin position="185"/>
        <end position="204"/>
    </location>
</feature>
<proteinExistence type="predicted"/>
<sequence length="1078" mass="122673">MVKLPKLSSGSFINKILLFLVLGALCFLLAYFLGWRYTRVVLGNDTPAYYAHLKWVDKYWPRIPYWYDLEGGGVSLVQGYPIASDWLVSGIHHLSSLNLVQAMQLWGWLCLPLTAIGVGFLAYFFIPNWLAACSAGIFFLLSPLSWSYLWQWGFYADVSSYPFVPWAWLFFAMHLRRIREHDSTFYSRLLLLLSIIFYSLVWLMHPLSGLGITPVFFLLFFSSHLKIKQRWAAFCDLLKNRAWRKLFFPWKTPLTLFIFCFLLISWWLIPFFRYNRFANREGLTVGEKSYESLVKQTVSSSTFLSLKEPAEMDKDYPLRNLALPVVVWSLASLGIVLGFFGKGVPRWLCLYLLVGVLSVTQPRIQFWLVNYIPWFLNLFFSRRGIWLCLRILAPVLAAGGLYYLGRALSGLLFYPIRLCRRLFLGTIPNFIGVIVAFAEDYLFTPTVTVLVFIAILLFFGHLPYKEDFFWRVGPEKIDTVSVWADRPNTCAANASDTLCYLGQIVDDIDQADLFSACSLLRSDLVLIGESALPGICSLNLDQHAEARRFVAEFKDQCRKGTFSYPALCSSVRPTLGEQLAFRNWPPFLLGGQEEAFVGKDNLSLLSSLERFAGEGRYDISPGVAELITTSPVFSSTPRIQLYLAQLSPNHAYWGYQASAFFSPGDSLYQNSSITDNLAGYYGINAVAFPSYTQKLLSRYSTSWQNQTFANSGATIMLENTSPTKLVDFDQRRRVLVIASKEERAYEQVFRAANRGLFPYQNYLLYEGDSDFVDDYSLEQLSGFDLVWLNGYRYKNRRAGYYLLEAYARQGGRVFIDTGWQYIASDWQSDGLSAIFPASSLQWSAPAGTSTIKFSDNLTKLLVGKTVSSVGFTYDWDYSFAPISQMSFGFTSLLTAGDKVVMAKADVGEGTVIWSGLNYLAYALGSEENERRDLISYLYFIVNGLYLWSSGDTNTNFDISYQRPDPTKAVFTLQKSTVNTSTFYWKENWYFDWHARLVSPKGSPRDLKIYRAGPGMMGLVLPSLEKGSKIAFTLKLSLVHYCSYLLTLLGFVFLLLYLFKPGVFCLRLPFGRRAKNVAG</sequence>
<evidence type="ECO:0008006" key="4">
    <source>
        <dbReference type="Google" id="ProtNLM"/>
    </source>
</evidence>
<feature type="transmembrane region" description="Helical" evidence="1">
    <location>
        <begin position="129"/>
        <end position="146"/>
    </location>
</feature>
<dbReference type="EMBL" id="PEYW01000031">
    <property type="protein sequence ID" value="PIS20733.1"/>
    <property type="molecule type" value="Genomic_DNA"/>
</dbReference>
<feature type="transmembrane region" description="Helical" evidence="1">
    <location>
        <begin position="443"/>
        <end position="462"/>
    </location>
</feature>
<evidence type="ECO:0000313" key="3">
    <source>
        <dbReference type="Proteomes" id="UP000231414"/>
    </source>
</evidence>
<feature type="transmembrane region" description="Helical" evidence="1">
    <location>
        <begin position="210"/>
        <end position="227"/>
    </location>
</feature>
<keyword evidence="1" id="KW-0472">Membrane</keyword>
<feature type="transmembrane region" description="Helical" evidence="1">
    <location>
        <begin position="1037"/>
        <end position="1058"/>
    </location>
</feature>
<comment type="caution">
    <text evidence="2">The sequence shown here is derived from an EMBL/GenBank/DDBJ whole genome shotgun (WGS) entry which is preliminary data.</text>
</comment>
<name>A0A2H0X727_UNCKA</name>
<evidence type="ECO:0000313" key="2">
    <source>
        <dbReference type="EMBL" id="PIS20733.1"/>
    </source>
</evidence>
<feature type="transmembrane region" description="Helical" evidence="1">
    <location>
        <begin position="321"/>
        <end position="340"/>
    </location>
</feature>
<feature type="transmembrane region" description="Helical" evidence="1">
    <location>
        <begin position="418"/>
        <end position="437"/>
    </location>
</feature>
<dbReference type="AlphaFoldDB" id="A0A2H0X727"/>
<feature type="transmembrane region" description="Helical" evidence="1">
    <location>
        <begin position="12"/>
        <end position="33"/>
    </location>
</feature>
<feature type="transmembrane region" description="Helical" evidence="1">
    <location>
        <begin position="347"/>
        <end position="364"/>
    </location>
</feature>
<feature type="transmembrane region" description="Helical" evidence="1">
    <location>
        <begin position="152"/>
        <end position="173"/>
    </location>
</feature>
<keyword evidence="1" id="KW-1133">Transmembrane helix</keyword>
<organism evidence="2 3">
    <name type="scientific">candidate division WWE3 bacterium CG08_land_8_20_14_0_20_43_13</name>
    <dbReference type="NCBI Taxonomy" id="1975087"/>
    <lineage>
        <taxon>Bacteria</taxon>
        <taxon>Katanobacteria</taxon>
    </lineage>
</organism>
<dbReference type="InterPro" id="IPR029062">
    <property type="entry name" value="Class_I_gatase-like"/>
</dbReference>
<feature type="transmembrane region" description="Helical" evidence="1">
    <location>
        <begin position="105"/>
        <end position="124"/>
    </location>
</feature>
<reference evidence="3" key="1">
    <citation type="submission" date="2017-09" db="EMBL/GenBank/DDBJ databases">
        <title>Depth-based differentiation of microbial function through sediment-hosted aquifers and enrichment of novel symbionts in the deep terrestrial subsurface.</title>
        <authorList>
            <person name="Probst A.J."/>
            <person name="Ladd B."/>
            <person name="Jarett J.K."/>
            <person name="Geller-Mcgrath D.E."/>
            <person name="Sieber C.M.K."/>
            <person name="Emerson J.B."/>
            <person name="Anantharaman K."/>
            <person name="Thomas B.C."/>
            <person name="Malmstrom R."/>
            <person name="Stieglmeier M."/>
            <person name="Klingl A."/>
            <person name="Woyke T."/>
            <person name="Ryan C.M."/>
            <person name="Banfield J.F."/>
        </authorList>
    </citation>
    <scope>NUCLEOTIDE SEQUENCE [LARGE SCALE GENOMIC DNA]</scope>
</reference>
<dbReference type="SUPFAM" id="SSF52317">
    <property type="entry name" value="Class I glutamine amidotransferase-like"/>
    <property type="match status" value="1"/>
</dbReference>
<accession>A0A2H0X727</accession>
<protein>
    <recommendedName>
        <fullName evidence="4">Membrane protein 6-pyruvoyl-tetrahydropterin synthase-related domain-containing protein</fullName>
    </recommendedName>
</protein>
<feature type="transmembrane region" description="Helical" evidence="1">
    <location>
        <begin position="384"/>
        <end position="406"/>
    </location>
</feature>